<evidence type="ECO:0000259" key="2">
    <source>
        <dbReference type="Pfam" id="PF00419"/>
    </source>
</evidence>
<feature type="chain" id="PRO_5008595424" description="Fimbrial-type adhesion domain-containing protein" evidence="1">
    <location>
        <begin position="26"/>
        <end position="184"/>
    </location>
</feature>
<dbReference type="InterPro" id="IPR036937">
    <property type="entry name" value="Adhesion_dom_fimbrial_sf"/>
</dbReference>
<name>A0A1B7JMJ5_9GAMM</name>
<dbReference type="AlphaFoldDB" id="A0A1B7JMJ5"/>
<feature type="domain" description="Fimbrial-type adhesion" evidence="2">
    <location>
        <begin position="31"/>
        <end position="183"/>
    </location>
</feature>
<dbReference type="Gene3D" id="2.60.40.1090">
    <property type="entry name" value="Fimbrial-type adhesion domain"/>
    <property type="match status" value="1"/>
</dbReference>
<keyword evidence="1" id="KW-0732">Signal</keyword>
<dbReference type="PANTHER" id="PTHR33420:SF25">
    <property type="entry name" value="PROTEIN FIMF"/>
    <property type="match status" value="1"/>
</dbReference>
<sequence length="184" mass="20246">MNSIMKVCAYFFSILALIFSTQAMSYDAVFNVTGAVRAGTCKLTSYVAYDIFLGDHLIGANGFGNSKGSKTKEVEWVMSFDCPENSGVYIRPRGNTYSSSEDTILSLDYISGSTSAKGLGIETSYSKNRTSWYAMRLYSNITVHGRFEPAGSTTMYFRSVYKQMDATITPGIANATLNIDVTYE</sequence>
<dbReference type="GO" id="GO:0043709">
    <property type="term" value="P:cell adhesion involved in single-species biofilm formation"/>
    <property type="evidence" value="ECO:0007669"/>
    <property type="project" value="TreeGrafter"/>
</dbReference>
<evidence type="ECO:0000256" key="1">
    <source>
        <dbReference type="SAM" id="SignalP"/>
    </source>
</evidence>
<dbReference type="InterPro" id="IPR000259">
    <property type="entry name" value="Adhesion_dom_fimbrial"/>
</dbReference>
<dbReference type="Pfam" id="PF00419">
    <property type="entry name" value="Fimbrial"/>
    <property type="match status" value="1"/>
</dbReference>
<dbReference type="PANTHER" id="PTHR33420">
    <property type="entry name" value="FIMBRIAL SUBUNIT ELFA-RELATED"/>
    <property type="match status" value="1"/>
</dbReference>
<dbReference type="InterPro" id="IPR008966">
    <property type="entry name" value="Adhesion_dom_sf"/>
</dbReference>
<evidence type="ECO:0000313" key="3">
    <source>
        <dbReference type="EMBL" id="OAT49146.1"/>
    </source>
</evidence>
<evidence type="ECO:0000313" key="4">
    <source>
        <dbReference type="Proteomes" id="UP000078224"/>
    </source>
</evidence>
<reference evidence="3 4" key="1">
    <citation type="submission" date="2016-04" db="EMBL/GenBank/DDBJ databases">
        <title>ATOL: Assembling a taxonomically balanced genome-scale reconstruction of the evolutionary history of the Enterobacteriaceae.</title>
        <authorList>
            <person name="Plunkett G.III."/>
            <person name="Neeno-Eckwall E.C."/>
            <person name="Glasner J.D."/>
            <person name="Perna N.T."/>
        </authorList>
    </citation>
    <scope>NUCLEOTIDE SEQUENCE [LARGE SCALE GENOMIC DNA]</scope>
    <source>
        <strain evidence="3 4">ATCC 35613</strain>
    </source>
</reference>
<comment type="caution">
    <text evidence="3">The sequence shown here is derived from an EMBL/GenBank/DDBJ whole genome shotgun (WGS) entry which is preliminary data.</text>
</comment>
<keyword evidence="4" id="KW-1185">Reference proteome</keyword>
<organism evidence="3 4">
    <name type="scientific">Providencia heimbachae ATCC 35613</name>
    <dbReference type="NCBI Taxonomy" id="1354272"/>
    <lineage>
        <taxon>Bacteria</taxon>
        <taxon>Pseudomonadati</taxon>
        <taxon>Pseudomonadota</taxon>
        <taxon>Gammaproteobacteria</taxon>
        <taxon>Enterobacterales</taxon>
        <taxon>Morganellaceae</taxon>
        <taxon>Providencia</taxon>
    </lineage>
</organism>
<dbReference type="EMBL" id="LXEW01000042">
    <property type="protein sequence ID" value="OAT49146.1"/>
    <property type="molecule type" value="Genomic_DNA"/>
</dbReference>
<dbReference type="InterPro" id="IPR050263">
    <property type="entry name" value="Bact_Fimbrial_Adh_Pro"/>
</dbReference>
<proteinExistence type="predicted"/>
<dbReference type="Proteomes" id="UP000078224">
    <property type="component" value="Unassembled WGS sequence"/>
</dbReference>
<dbReference type="SUPFAM" id="SSF49401">
    <property type="entry name" value="Bacterial adhesins"/>
    <property type="match status" value="1"/>
</dbReference>
<dbReference type="RefSeq" id="WP_068446229.1">
    <property type="nucleotide sequence ID" value="NZ_LXEW01000042.1"/>
</dbReference>
<gene>
    <name evidence="3" type="ORF">M998_3122</name>
</gene>
<dbReference type="GO" id="GO:0009289">
    <property type="term" value="C:pilus"/>
    <property type="evidence" value="ECO:0007669"/>
    <property type="project" value="InterPro"/>
</dbReference>
<accession>A0A1B7JMJ5</accession>
<dbReference type="OrthoDB" id="6463954at2"/>
<dbReference type="PATRIC" id="fig|1354272.4.peg.3185"/>
<protein>
    <recommendedName>
        <fullName evidence="2">Fimbrial-type adhesion domain-containing protein</fullName>
    </recommendedName>
</protein>
<feature type="signal peptide" evidence="1">
    <location>
        <begin position="1"/>
        <end position="25"/>
    </location>
</feature>